<name>A0ABN9FKB1_9NEOB</name>
<evidence type="ECO:0000313" key="2">
    <source>
        <dbReference type="Proteomes" id="UP001162483"/>
    </source>
</evidence>
<gene>
    <name evidence="1" type="ORF">SPARVUS_LOCUS12260658</name>
</gene>
<evidence type="ECO:0000313" key="1">
    <source>
        <dbReference type="EMBL" id="CAI9597477.1"/>
    </source>
</evidence>
<dbReference type="EMBL" id="CATNWA010017038">
    <property type="protein sequence ID" value="CAI9597477.1"/>
    <property type="molecule type" value="Genomic_DNA"/>
</dbReference>
<organism evidence="1 2">
    <name type="scientific">Staurois parvus</name>
    <dbReference type="NCBI Taxonomy" id="386267"/>
    <lineage>
        <taxon>Eukaryota</taxon>
        <taxon>Metazoa</taxon>
        <taxon>Chordata</taxon>
        <taxon>Craniata</taxon>
        <taxon>Vertebrata</taxon>
        <taxon>Euteleostomi</taxon>
        <taxon>Amphibia</taxon>
        <taxon>Batrachia</taxon>
        <taxon>Anura</taxon>
        <taxon>Neobatrachia</taxon>
        <taxon>Ranoidea</taxon>
        <taxon>Ranidae</taxon>
        <taxon>Staurois</taxon>
    </lineage>
</organism>
<sequence>MVARMQTERKRNDCFYILCEAHDCPTARRQSRPRVSITGSRLVITCRVRRLQAITDREHSCSVNAI</sequence>
<comment type="caution">
    <text evidence="1">The sequence shown here is derived from an EMBL/GenBank/DDBJ whole genome shotgun (WGS) entry which is preliminary data.</text>
</comment>
<proteinExistence type="predicted"/>
<accession>A0ABN9FKB1</accession>
<feature type="non-terminal residue" evidence="1">
    <location>
        <position position="66"/>
    </location>
</feature>
<reference evidence="1" key="1">
    <citation type="submission" date="2023-05" db="EMBL/GenBank/DDBJ databases">
        <authorList>
            <person name="Stuckert A."/>
        </authorList>
    </citation>
    <scope>NUCLEOTIDE SEQUENCE</scope>
</reference>
<dbReference type="Proteomes" id="UP001162483">
    <property type="component" value="Unassembled WGS sequence"/>
</dbReference>
<keyword evidence="2" id="KW-1185">Reference proteome</keyword>
<protein>
    <submittedName>
        <fullName evidence="1">Uncharacterized protein</fullName>
    </submittedName>
</protein>